<proteinExistence type="inferred from homology"/>
<keyword evidence="5 7" id="KW-0949">S-adenosyl-L-methionine</keyword>
<gene>
    <name evidence="7 9" type="primary">trmB</name>
    <name evidence="9" type="ORF">AB8B28_08420</name>
</gene>
<dbReference type="NCBIfam" id="NF001080">
    <property type="entry name" value="PRK00121.2-2"/>
    <property type="match status" value="1"/>
</dbReference>
<comment type="catalytic activity">
    <reaction evidence="1 7">
        <text>guanosine(46) in tRNA + S-adenosyl-L-methionine = N(7)-methylguanosine(46) in tRNA + S-adenosyl-L-homocysteine</text>
        <dbReference type="Rhea" id="RHEA:42708"/>
        <dbReference type="Rhea" id="RHEA-COMP:10188"/>
        <dbReference type="Rhea" id="RHEA-COMP:10189"/>
        <dbReference type="ChEBI" id="CHEBI:57856"/>
        <dbReference type="ChEBI" id="CHEBI:59789"/>
        <dbReference type="ChEBI" id="CHEBI:74269"/>
        <dbReference type="ChEBI" id="CHEBI:74480"/>
        <dbReference type="EC" id="2.1.1.33"/>
    </reaction>
</comment>
<dbReference type="EC" id="2.1.1.33" evidence="7"/>
<reference evidence="9" key="1">
    <citation type="submission" date="2024-07" db="EMBL/GenBank/DDBJ databases">
        <authorList>
            <person name="Li X.-J."/>
            <person name="Wang X."/>
        </authorList>
    </citation>
    <scope>NUCLEOTIDE SEQUENCE</scope>
    <source>
        <strain evidence="9">HSP-536</strain>
    </source>
</reference>
<dbReference type="KEGG" id="lala:AB8B28_08420"/>
<accession>A0AB39V1W5</accession>
<name>A0AB39V1W5_9FUSO</name>
<feature type="binding site" evidence="7">
    <location>
        <position position="212"/>
    </location>
    <ligand>
        <name>substrate</name>
    </ligand>
</feature>
<dbReference type="InterPro" id="IPR003358">
    <property type="entry name" value="tRNA_(Gua-N-7)_MeTrfase_Trmb"/>
</dbReference>
<dbReference type="AlphaFoldDB" id="A0AB39V1W5"/>
<feature type="binding site" evidence="7">
    <location>
        <position position="178"/>
    </location>
    <ligand>
        <name>S-adenosyl-L-methionine</name>
        <dbReference type="ChEBI" id="CHEBI:59789"/>
    </ligand>
</feature>
<dbReference type="GO" id="GO:0043527">
    <property type="term" value="C:tRNA methyltransferase complex"/>
    <property type="evidence" value="ECO:0007669"/>
    <property type="project" value="TreeGrafter"/>
</dbReference>
<feature type="coiled-coil region" evidence="8">
    <location>
        <begin position="10"/>
        <end position="41"/>
    </location>
</feature>
<keyword evidence="6 7" id="KW-0819">tRNA processing</keyword>
<dbReference type="CDD" id="cd02440">
    <property type="entry name" value="AdoMet_MTases"/>
    <property type="match status" value="1"/>
</dbReference>
<keyword evidence="3 7" id="KW-0489">Methyltransferase</keyword>
<dbReference type="HAMAP" id="MF_01057">
    <property type="entry name" value="tRNA_methyltr_TrmB"/>
    <property type="match status" value="1"/>
</dbReference>
<evidence type="ECO:0000256" key="6">
    <source>
        <dbReference type="ARBA" id="ARBA00022694"/>
    </source>
</evidence>
<keyword evidence="8" id="KW-0175">Coiled coil</keyword>
<dbReference type="RefSeq" id="WP_369715230.1">
    <property type="nucleotide sequence ID" value="NZ_CP165647.1"/>
</dbReference>
<comment type="caution">
    <text evidence="7">Lacks conserved residue(s) required for the propagation of feature annotation.</text>
</comment>
<evidence type="ECO:0000256" key="8">
    <source>
        <dbReference type="SAM" id="Coils"/>
    </source>
</evidence>
<dbReference type="NCBIfam" id="TIGR00091">
    <property type="entry name" value="tRNA (guanosine(46)-N7)-methyltransferase TrmB"/>
    <property type="match status" value="1"/>
</dbReference>
<comment type="similarity">
    <text evidence="7">Belongs to the class I-like SAM-binding methyltransferase superfamily. TrmB family.</text>
</comment>
<dbReference type="Pfam" id="PF02390">
    <property type="entry name" value="Methyltransf_4"/>
    <property type="match status" value="1"/>
</dbReference>
<keyword evidence="4 7" id="KW-0808">Transferase</keyword>
<dbReference type="Gene3D" id="3.40.50.150">
    <property type="entry name" value="Vaccinia Virus protein VP39"/>
    <property type="match status" value="1"/>
</dbReference>
<evidence type="ECO:0000256" key="3">
    <source>
        <dbReference type="ARBA" id="ARBA00022603"/>
    </source>
</evidence>
<evidence type="ECO:0000256" key="7">
    <source>
        <dbReference type="HAMAP-Rule" id="MF_01057"/>
    </source>
</evidence>
<dbReference type="PROSITE" id="PS51625">
    <property type="entry name" value="SAM_MT_TRMB"/>
    <property type="match status" value="1"/>
</dbReference>
<dbReference type="PANTHER" id="PTHR23417:SF14">
    <property type="entry name" value="PENTACOTRIPEPTIDE-REPEAT REGION OF PRORP DOMAIN-CONTAINING PROTEIN"/>
    <property type="match status" value="1"/>
</dbReference>
<organism evidence="9">
    <name type="scientific">Leptotrichia alba</name>
    <dbReference type="NCBI Taxonomy" id="3239304"/>
    <lineage>
        <taxon>Bacteria</taxon>
        <taxon>Fusobacteriati</taxon>
        <taxon>Fusobacteriota</taxon>
        <taxon>Fusobacteriia</taxon>
        <taxon>Fusobacteriales</taxon>
        <taxon>Leptotrichiaceae</taxon>
        <taxon>Leptotrichia</taxon>
    </lineage>
</organism>
<dbReference type="InterPro" id="IPR055361">
    <property type="entry name" value="tRNA_methyltr_TrmB_bact"/>
</dbReference>
<feature type="binding site" evidence="7">
    <location>
        <position position="129"/>
    </location>
    <ligand>
        <name>S-adenosyl-L-methionine</name>
        <dbReference type="ChEBI" id="CHEBI:59789"/>
    </ligand>
</feature>
<dbReference type="InterPro" id="IPR029063">
    <property type="entry name" value="SAM-dependent_MTases_sf"/>
</dbReference>
<evidence type="ECO:0000256" key="4">
    <source>
        <dbReference type="ARBA" id="ARBA00022679"/>
    </source>
</evidence>
<evidence type="ECO:0000256" key="5">
    <source>
        <dbReference type="ARBA" id="ARBA00022691"/>
    </source>
</evidence>
<dbReference type="PANTHER" id="PTHR23417">
    <property type="entry name" value="3-DEOXY-D-MANNO-OCTULOSONIC-ACID TRANSFERASE/TRNA GUANINE-N 7 - -METHYLTRANSFERASE"/>
    <property type="match status" value="1"/>
</dbReference>
<dbReference type="SUPFAM" id="SSF53335">
    <property type="entry name" value="S-adenosyl-L-methionine-dependent methyltransferases"/>
    <property type="match status" value="1"/>
</dbReference>
<evidence type="ECO:0000256" key="1">
    <source>
        <dbReference type="ARBA" id="ARBA00000142"/>
    </source>
</evidence>
<sequence length="274" mass="32980">MENKIEIIRKNGQKIEITEAEKEKREQIKKVNDDFKKKNAEKSKIINEQKIWKYFFEKPKKNYNKYMYEMLEFPEHLMYNNKNVDEYRGKWNKFFGNNNDIYLEIGCGSGNFTVGNAEKFKDRNYIALELRFKRLVLGARKSKKRNLNNILFVRKRGETILDFLGKNEISGVYINFPDPWEGEERKRVITESLFSKLDIVLKTDGKLFFKTDHEQYYKDVLELVDKLDNYKIIYHTSDLHNSEKASENIETEFEQMFLSKHNMNIKYIEIKKIK</sequence>
<feature type="binding site" evidence="7">
    <location>
        <position position="104"/>
    </location>
    <ligand>
        <name>S-adenosyl-L-methionine</name>
        <dbReference type="ChEBI" id="CHEBI:59789"/>
    </ligand>
</feature>
<dbReference type="EMBL" id="CP165647">
    <property type="protein sequence ID" value="XDU61672.1"/>
    <property type="molecule type" value="Genomic_DNA"/>
</dbReference>
<comment type="pathway">
    <text evidence="7">tRNA modification; N(7)-methylguanine-tRNA biosynthesis.</text>
</comment>
<comment type="function">
    <text evidence="2 7">Catalyzes the formation of N(7)-methylguanine at position 46 (m7G46) in tRNA.</text>
</comment>
<protein>
    <recommendedName>
        <fullName evidence="7">tRNA (guanine-N(7)-)-methyltransferase</fullName>
        <ecNumber evidence="7">2.1.1.33</ecNumber>
    </recommendedName>
    <alternativeName>
        <fullName evidence="7">tRNA (guanine(46)-N(7))-methyltransferase</fullName>
    </alternativeName>
    <alternativeName>
        <fullName evidence="7">tRNA(m7G46)-methyltransferase</fullName>
    </alternativeName>
</protein>
<evidence type="ECO:0000256" key="2">
    <source>
        <dbReference type="ARBA" id="ARBA00003015"/>
    </source>
</evidence>
<dbReference type="GO" id="GO:0008176">
    <property type="term" value="F:tRNA (guanine(46)-N7)-methyltransferase activity"/>
    <property type="evidence" value="ECO:0007669"/>
    <property type="project" value="UniProtKB-UniRule"/>
</dbReference>
<feature type="binding site" evidence="7">
    <location>
        <begin position="251"/>
        <end position="254"/>
    </location>
    <ligand>
        <name>substrate</name>
    </ligand>
</feature>
<evidence type="ECO:0000313" key="9">
    <source>
        <dbReference type="EMBL" id="XDU61672.1"/>
    </source>
</evidence>